<feature type="domain" description="Cyclic nucleotide-binding" evidence="2">
    <location>
        <begin position="21"/>
        <end position="121"/>
    </location>
</feature>
<dbReference type="InterPro" id="IPR014710">
    <property type="entry name" value="RmlC-like_jellyroll"/>
</dbReference>
<evidence type="ECO:0000259" key="2">
    <source>
        <dbReference type="PROSITE" id="PS50042"/>
    </source>
</evidence>
<dbReference type="AlphaFoldDB" id="A0A1T1HAF7"/>
<dbReference type="SUPFAM" id="SSF51206">
    <property type="entry name" value="cAMP-binding domain-like"/>
    <property type="match status" value="1"/>
</dbReference>
<dbReference type="PRINTS" id="PR00103">
    <property type="entry name" value="CAMPKINASE"/>
</dbReference>
<dbReference type="EMBL" id="MTSD02000004">
    <property type="protein sequence ID" value="OOV86813.1"/>
    <property type="molecule type" value="Genomic_DNA"/>
</dbReference>
<comment type="caution">
    <text evidence="3">The sequence shown here is derived from an EMBL/GenBank/DDBJ whole genome shotgun (WGS) entry which is preliminary data.</text>
</comment>
<dbReference type="GO" id="GO:0044877">
    <property type="term" value="F:protein-containing complex binding"/>
    <property type="evidence" value="ECO:0007669"/>
    <property type="project" value="TreeGrafter"/>
</dbReference>
<protein>
    <recommendedName>
        <fullName evidence="2">Cyclic nucleotide-binding domain-containing protein</fullName>
    </recommendedName>
</protein>
<dbReference type="SMART" id="SM00100">
    <property type="entry name" value="cNMP"/>
    <property type="match status" value="1"/>
</dbReference>
<evidence type="ECO:0000313" key="3">
    <source>
        <dbReference type="EMBL" id="OOV86813.1"/>
    </source>
</evidence>
<organism evidence="3 4">
    <name type="scientific">Oceanospirillum linum</name>
    <dbReference type="NCBI Taxonomy" id="966"/>
    <lineage>
        <taxon>Bacteria</taxon>
        <taxon>Pseudomonadati</taxon>
        <taxon>Pseudomonadota</taxon>
        <taxon>Gammaproteobacteria</taxon>
        <taxon>Oceanospirillales</taxon>
        <taxon>Oceanospirillaceae</taxon>
        <taxon>Oceanospirillum</taxon>
    </lineage>
</organism>
<keyword evidence="1" id="KW-0406">Ion transport</keyword>
<keyword evidence="4" id="KW-1185">Reference proteome</keyword>
<dbReference type="GO" id="GO:0005221">
    <property type="term" value="F:intracellularly cyclic nucleotide-activated monoatomic cation channel activity"/>
    <property type="evidence" value="ECO:0007669"/>
    <property type="project" value="InterPro"/>
</dbReference>
<dbReference type="STRING" id="966.BTA35_0210965"/>
<keyword evidence="1" id="KW-0813">Transport</keyword>
<dbReference type="InterPro" id="IPR018490">
    <property type="entry name" value="cNMP-bd_dom_sf"/>
</dbReference>
<dbReference type="InterPro" id="IPR050866">
    <property type="entry name" value="CNG_cation_channel"/>
</dbReference>
<dbReference type="Proteomes" id="UP000190064">
    <property type="component" value="Unassembled WGS sequence"/>
</dbReference>
<evidence type="ECO:0000256" key="1">
    <source>
        <dbReference type="ARBA" id="ARBA00023286"/>
    </source>
</evidence>
<keyword evidence="1" id="KW-1071">Ligand-gated ion channel</keyword>
<gene>
    <name evidence="3" type="ORF">BTA35_0210965</name>
</gene>
<proteinExistence type="predicted"/>
<dbReference type="PANTHER" id="PTHR45638:SF11">
    <property type="entry name" value="CYCLIC NUCLEOTIDE-GATED CATION CHANNEL SUBUNIT A"/>
    <property type="match status" value="1"/>
</dbReference>
<dbReference type="PANTHER" id="PTHR45638">
    <property type="entry name" value="CYCLIC NUCLEOTIDE-GATED CATION CHANNEL SUBUNIT A"/>
    <property type="match status" value="1"/>
</dbReference>
<dbReference type="PROSITE" id="PS50042">
    <property type="entry name" value="CNMP_BINDING_3"/>
    <property type="match status" value="1"/>
</dbReference>
<evidence type="ECO:0000313" key="4">
    <source>
        <dbReference type="Proteomes" id="UP000190064"/>
    </source>
</evidence>
<dbReference type="CDD" id="cd00038">
    <property type="entry name" value="CAP_ED"/>
    <property type="match status" value="1"/>
</dbReference>
<dbReference type="Gene3D" id="2.60.120.10">
    <property type="entry name" value="Jelly Rolls"/>
    <property type="match status" value="1"/>
</dbReference>
<sequence>MKGIRLLNRVKILNILNKIDFFSAFNPGEKNMIVDTRSRFVAADEGENIIVQGERDSAFYILLHGKAHVELEENQKVLAALEPGDFFGEVSFLTNTPRTSNVVADETCILFRFDKKVMNSLPPMTREKIKDKIIAKLVNLLSAKNESQK</sequence>
<dbReference type="Pfam" id="PF00027">
    <property type="entry name" value="cNMP_binding"/>
    <property type="match status" value="1"/>
</dbReference>
<name>A0A1T1HAF7_OCELI</name>
<accession>A0A1T1HAF7</accession>
<keyword evidence="1" id="KW-0407">Ion channel</keyword>
<dbReference type="InterPro" id="IPR000595">
    <property type="entry name" value="cNMP-bd_dom"/>
</dbReference>
<reference evidence="3" key="1">
    <citation type="submission" date="2017-02" db="EMBL/GenBank/DDBJ databases">
        <title>Draft Genome Sequence of the Salt Water Bacterium Oceanospirillum linum ATCC 11336.</title>
        <authorList>
            <person name="Trachtenberg A.M."/>
            <person name="Carney J.G."/>
            <person name="Linnane J.D."/>
            <person name="Rheaume B.A."/>
            <person name="Pitts N.L."/>
            <person name="Mykles D.L."/>
            <person name="Maclea K.S."/>
        </authorList>
    </citation>
    <scope>NUCLEOTIDE SEQUENCE [LARGE SCALE GENOMIC DNA]</scope>
    <source>
        <strain evidence="3">ATCC 11336</strain>
    </source>
</reference>
<dbReference type="RefSeq" id="WP_078319864.1">
    <property type="nucleotide sequence ID" value="NZ_FXTS01000005.1"/>
</dbReference>